<dbReference type="CDD" id="cd06144">
    <property type="entry name" value="REX4_like"/>
    <property type="match status" value="1"/>
</dbReference>
<dbReference type="PANTHER" id="PTHR12801:SF45">
    <property type="entry name" value="RNA EXONUCLEASE 4"/>
    <property type="match status" value="1"/>
</dbReference>
<name>A0A9N8ZQY7_9GLOM</name>
<dbReference type="FunFam" id="3.30.420.10:FF:000007">
    <property type="entry name" value="Interferon-stimulated exonuclease gene 20"/>
    <property type="match status" value="1"/>
</dbReference>
<dbReference type="InterPro" id="IPR012337">
    <property type="entry name" value="RNaseH-like_sf"/>
</dbReference>
<keyword evidence="12" id="KW-1185">Reference proteome</keyword>
<evidence type="ECO:0000256" key="8">
    <source>
        <dbReference type="ARBA" id="ARBA00023242"/>
    </source>
</evidence>
<dbReference type="InterPro" id="IPR037431">
    <property type="entry name" value="REX4_DEDDh_dom"/>
</dbReference>
<organism evidence="11 12">
    <name type="scientific">Ambispora leptoticha</name>
    <dbReference type="NCBI Taxonomy" id="144679"/>
    <lineage>
        <taxon>Eukaryota</taxon>
        <taxon>Fungi</taxon>
        <taxon>Fungi incertae sedis</taxon>
        <taxon>Mucoromycota</taxon>
        <taxon>Glomeromycotina</taxon>
        <taxon>Glomeromycetes</taxon>
        <taxon>Archaeosporales</taxon>
        <taxon>Ambisporaceae</taxon>
        <taxon>Ambispora</taxon>
    </lineage>
</organism>
<proteinExistence type="inferred from homology"/>
<dbReference type="Pfam" id="PF00929">
    <property type="entry name" value="RNase_T"/>
    <property type="match status" value="1"/>
</dbReference>
<dbReference type="InterPro" id="IPR013520">
    <property type="entry name" value="Ribonucl_H"/>
</dbReference>
<keyword evidence="5" id="KW-0540">Nuclease</keyword>
<dbReference type="PANTHER" id="PTHR12801">
    <property type="entry name" value="RNA EXONUCLEASE REXO1 / RECO3 FAMILY MEMBER-RELATED"/>
    <property type="match status" value="1"/>
</dbReference>
<evidence type="ECO:0000256" key="6">
    <source>
        <dbReference type="ARBA" id="ARBA00022801"/>
    </source>
</evidence>
<reference evidence="11" key="1">
    <citation type="submission" date="2021-06" db="EMBL/GenBank/DDBJ databases">
        <authorList>
            <person name="Kallberg Y."/>
            <person name="Tangrot J."/>
            <person name="Rosling A."/>
        </authorList>
    </citation>
    <scope>NUCLEOTIDE SEQUENCE</scope>
    <source>
        <strain evidence="11">FL130A</strain>
    </source>
</reference>
<sequence length="330" mass="37958">TYMSQSSASLLRIIRNLPGNSYEILSETDTKLKRFHEQKEYLKPLVVIELITEIQGTEKIPMANYERNEQFYSLFFKPKEGQKNFAGRKNKSKTKASNANNAISRNREIKRGVKIYAIDCEMVGIGPGGAQSSLARVSLVNFNGDTVFDEFVRPNQPVTDYRTKFSGITEDSLENAKSFSWVRQRVIDIIDDNIVIGHSLYFDFKILRIRHPRGLTRDTSLFKVFRTLISHNSGTPSLKQLAQELLGITIQINDHDSVEDARTAMKLYRKYQNDWENWIITNGIESIYKTTANFACEYCRSLYHFARNCPYGGDQGSNRSNYNNSLKHNF</sequence>
<evidence type="ECO:0000313" key="11">
    <source>
        <dbReference type="EMBL" id="CAG8503916.1"/>
    </source>
</evidence>
<dbReference type="AlphaFoldDB" id="A0A9N8ZQY7"/>
<protein>
    <recommendedName>
        <fullName evidence="3">RNA exonuclease 4</fullName>
    </recommendedName>
</protein>
<evidence type="ECO:0000313" key="12">
    <source>
        <dbReference type="Proteomes" id="UP000789508"/>
    </source>
</evidence>
<comment type="caution">
    <text evidence="11">The sequence shown here is derived from an EMBL/GenBank/DDBJ whole genome shotgun (WGS) entry which is preliminary data.</text>
</comment>
<dbReference type="EMBL" id="CAJVPS010000699">
    <property type="protein sequence ID" value="CAG8503916.1"/>
    <property type="molecule type" value="Genomic_DNA"/>
</dbReference>
<evidence type="ECO:0000256" key="1">
    <source>
        <dbReference type="ARBA" id="ARBA00004123"/>
    </source>
</evidence>
<gene>
    <name evidence="11" type="ORF">ALEPTO_LOCUS3626</name>
</gene>
<evidence type="ECO:0000256" key="2">
    <source>
        <dbReference type="ARBA" id="ARBA00010489"/>
    </source>
</evidence>
<evidence type="ECO:0000259" key="10">
    <source>
        <dbReference type="SMART" id="SM00479"/>
    </source>
</evidence>
<keyword evidence="6" id="KW-0378">Hydrolase</keyword>
<dbReference type="Proteomes" id="UP000789508">
    <property type="component" value="Unassembled WGS sequence"/>
</dbReference>
<dbReference type="Gene3D" id="3.30.420.10">
    <property type="entry name" value="Ribonuclease H-like superfamily/Ribonuclease H"/>
    <property type="match status" value="1"/>
</dbReference>
<keyword evidence="8" id="KW-0539">Nucleus</keyword>
<accession>A0A9N8ZQY7</accession>
<evidence type="ECO:0000256" key="3">
    <source>
        <dbReference type="ARBA" id="ARBA00016937"/>
    </source>
</evidence>
<feature type="domain" description="Exonuclease" evidence="10">
    <location>
        <begin position="114"/>
        <end position="277"/>
    </location>
</feature>
<evidence type="ECO:0000256" key="5">
    <source>
        <dbReference type="ARBA" id="ARBA00022722"/>
    </source>
</evidence>
<evidence type="ECO:0000256" key="9">
    <source>
        <dbReference type="ARBA" id="ARBA00025599"/>
    </source>
</evidence>
<dbReference type="GO" id="GO:0005634">
    <property type="term" value="C:nucleus"/>
    <property type="evidence" value="ECO:0007669"/>
    <property type="project" value="UniProtKB-SubCell"/>
</dbReference>
<dbReference type="GO" id="GO:0006364">
    <property type="term" value="P:rRNA processing"/>
    <property type="evidence" value="ECO:0007669"/>
    <property type="project" value="UniProtKB-KW"/>
</dbReference>
<dbReference type="GO" id="GO:0003676">
    <property type="term" value="F:nucleic acid binding"/>
    <property type="evidence" value="ECO:0007669"/>
    <property type="project" value="InterPro"/>
</dbReference>
<evidence type="ECO:0000256" key="7">
    <source>
        <dbReference type="ARBA" id="ARBA00022839"/>
    </source>
</evidence>
<dbReference type="GO" id="GO:0008408">
    <property type="term" value="F:3'-5' exonuclease activity"/>
    <property type="evidence" value="ECO:0007669"/>
    <property type="project" value="InterPro"/>
</dbReference>
<comment type="similarity">
    <text evidence="2">Belongs to the REXO4 family.</text>
</comment>
<dbReference type="SUPFAM" id="SSF53098">
    <property type="entry name" value="Ribonuclease H-like"/>
    <property type="match status" value="1"/>
</dbReference>
<comment type="function">
    <text evidence="9">Exoribonuclease involved in ribosome biosynthesis. Involved in the processing of ITS1, the internal transcribed spacer localized between the 18S and 5.8S rRNAs.</text>
</comment>
<dbReference type="OrthoDB" id="8191639at2759"/>
<dbReference type="InterPro" id="IPR047021">
    <property type="entry name" value="REXO1/3/4-like"/>
</dbReference>
<feature type="non-terminal residue" evidence="11">
    <location>
        <position position="330"/>
    </location>
</feature>
<dbReference type="SMART" id="SM00479">
    <property type="entry name" value="EXOIII"/>
    <property type="match status" value="1"/>
</dbReference>
<comment type="subcellular location">
    <subcellularLocation>
        <location evidence="1">Nucleus</location>
    </subcellularLocation>
</comment>
<keyword evidence="4" id="KW-0698">rRNA processing</keyword>
<dbReference type="InterPro" id="IPR036397">
    <property type="entry name" value="RNaseH_sf"/>
</dbReference>
<evidence type="ECO:0000256" key="4">
    <source>
        <dbReference type="ARBA" id="ARBA00022552"/>
    </source>
</evidence>
<keyword evidence="7" id="KW-0269">Exonuclease</keyword>